<dbReference type="Gene3D" id="3.40.50.300">
    <property type="entry name" value="P-loop containing nucleotide triphosphate hydrolases"/>
    <property type="match status" value="1"/>
</dbReference>
<name>A9V6Z7_MONBE</name>
<dbReference type="KEGG" id="mbr:MONBRDRAFT_38320"/>
<organism evidence="7 8">
    <name type="scientific">Monosiga brevicollis</name>
    <name type="common">Choanoflagellate</name>
    <dbReference type="NCBI Taxonomy" id="81824"/>
    <lineage>
        <taxon>Eukaryota</taxon>
        <taxon>Choanoflagellata</taxon>
        <taxon>Craspedida</taxon>
        <taxon>Salpingoecidae</taxon>
        <taxon>Monosiga</taxon>
    </lineage>
</organism>
<feature type="region of interest" description="Disordered" evidence="6">
    <location>
        <begin position="291"/>
        <end position="311"/>
    </location>
</feature>
<comment type="function">
    <text evidence="5">Small GTPase required for proper localization of RNA polymerase II and III (RNAPII and RNAPIII). May act at an RNAP assembly step prior to nuclear import.</text>
</comment>
<dbReference type="STRING" id="81824.A9V6Z7"/>
<keyword evidence="4 5" id="KW-0342">GTP-binding</keyword>
<accession>A9V6Z7</accession>
<dbReference type="FunCoup" id="A9V6Z7">
    <property type="interactions" value="375"/>
</dbReference>
<dbReference type="InParanoid" id="A9V6Z7"/>
<reference evidence="7 8" key="1">
    <citation type="journal article" date="2008" name="Nature">
        <title>The genome of the choanoflagellate Monosiga brevicollis and the origin of metazoans.</title>
        <authorList>
            <consortium name="JGI Sequencing"/>
            <person name="King N."/>
            <person name="Westbrook M.J."/>
            <person name="Young S.L."/>
            <person name="Kuo A."/>
            <person name="Abedin M."/>
            <person name="Chapman J."/>
            <person name="Fairclough S."/>
            <person name="Hellsten U."/>
            <person name="Isogai Y."/>
            <person name="Letunic I."/>
            <person name="Marr M."/>
            <person name="Pincus D."/>
            <person name="Putnam N."/>
            <person name="Rokas A."/>
            <person name="Wright K.J."/>
            <person name="Zuzow R."/>
            <person name="Dirks W."/>
            <person name="Good M."/>
            <person name="Goodstein D."/>
            <person name="Lemons D."/>
            <person name="Li W."/>
            <person name="Lyons J.B."/>
            <person name="Morris A."/>
            <person name="Nichols S."/>
            <person name="Richter D.J."/>
            <person name="Salamov A."/>
            <person name="Bork P."/>
            <person name="Lim W.A."/>
            <person name="Manning G."/>
            <person name="Miller W.T."/>
            <person name="McGinnis W."/>
            <person name="Shapiro H."/>
            <person name="Tjian R."/>
            <person name="Grigoriev I.V."/>
            <person name="Rokhsar D."/>
        </authorList>
    </citation>
    <scope>NUCLEOTIDE SEQUENCE [LARGE SCALE GENOMIC DNA]</scope>
    <source>
        <strain evidence="8">MX1 / ATCC 50154</strain>
    </source>
</reference>
<evidence type="ECO:0000256" key="5">
    <source>
        <dbReference type="RuleBase" id="RU365059"/>
    </source>
</evidence>
<sequence>MAFAQLIIGPPGTGKTTYAQQLREFLGSLGRDVLLVNLDPSCDDERATANAFDVDIRDLISAREVMERLELGPNGGLMFCMEYLHEHLDWLEERVKAVDRPYILFDCPGQVELYTHHSAMRDFLHTLQHKWHFRVCTVNLIDSYMCSDAGNFIAALLASLSMMVQLETPHVNVLSKVDLVEAYGRLDFNLEFYTDVLDLRYLLDRLPTSPLFERHRAFNAALCDLVEDFSLVQFYTLCIDNKELLWNLTRAVDKALGYLYTSQEQGRIDMETASIVRINAPLRGAIVCTEISPHGPNTQDPLLLNPPDMKN</sequence>
<dbReference type="InterPro" id="IPR030231">
    <property type="entry name" value="Gpn2"/>
</dbReference>
<evidence type="ECO:0000313" key="7">
    <source>
        <dbReference type="EMBL" id="EDQ86702.1"/>
    </source>
</evidence>
<protein>
    <recommendedName>
        <fullName evidence="5">GPN-loop GTPase 2</fullName>
    </recommendedName>
</protein>
<dbReference type="InterPro" id="IPR004130">
    <property type="entry name" value="Gpn"/>
</dbReference>
<dbReference type="InterPro" id="IPR027417">
    <property type="entry name" value="P-loop_NTPase"/>
</dbReference>
<dbReference type="eggNOG" id="KOG1533">
    <property type="taxonomic scope" value="Eukaryota"/>
</dbReference>
<dbReference type="PANTHER" id="PTHR21231:SF3">
    <property type="entry name" value="GPN-LOOP GTPASE 2"/>
    <property type="match status" value="1"/>
</dbReference>
<dbReference type="OMA" id="ATHNYFL"/>
<dbReference type="AlphaFoldDB" id="A9V6Z7"/>
<dbReference type="SUPFAM" id="SSF52540">
    <property type="entry name" value="P-loop containing nucleoside triphosphate hydrolases"/>
    <property type="match status" value="1"/>
</dbReference>
<dbReference type="GeneID" id="5893723"/>
<dbReference type="RefSeq" id="XP_001748538.1">
    <property type="nucleotide sequence ID" value="XM_001748486.1"/>
</dbReference>
<evidence type="ECO:0000313" key="8">
    <source>
        <dbReference type="Proteomes" id="UP000001357"/>
    </source>
</evidence>
<gene>
    <name evidence="7" type="ORF">MONBRDRAFT_38320</name>
</gene>
<evidence type="ECO:0000256" key="6">
    <source>
        <dbReference type="SAM" id="MobiDB-lite"/>
    </source>
</evidence>
<evidence type="ECO:0000256" key="1">
    <source>
        <dbReference type="ARBA" id="ARBA00005290"/>
    </source>
</evidence>
<dbReference type="PANTHER" id="PTHR21231">
    <property type="entry name" value="XPA-BINDING PROTEIN 1-RELATED"/>
    <property type="match status" value="1"/>
</dbReference>
<dbReference type="Pfam" id="PF03029">
    <property type="entry name" value="ATP_bind_1"/>
    <property type="match status" value="1"/>
</dbReference>
<comment type="subunit">
    <text evidence="5">Binds to RNA polymerase II (RNAPII).</text>
</comment>
<comment type="similarity">
    <text evidence="1 5">Belongs to the GPN-loop GTPase family.</text>
</comment>
<evidence type="ECO:0000256" key="3">
    <source>
        <dbReference type="ARBA" id="ARBA00022801"/>
    </source>
</evidence>
<evidence type="ECO:0000256" key="2">
    <source>
        <dbReference type="ARBA" id="ARBA00022741"/>
    </source>
</evidence>
<dbReference type="FunFam" id="3.40.50.300:FF:000338">
    <property type="entry name" value="GPN-loop GTPase 2"/>
    <property type="match status" value="1"/>
</dbReference>
<evidence type="ECO:0000256" key="4">
    <source>
        <dbReference type="ARBA" id="ARBA00023134"/>
    </source>
</evidence>
<dbReference type="CDD" id="cd17871">
    <property type="entry name" value="GPN2"/>
    <property type="match status" value="1"/>
</dbReference>
<keyword evidence="8" id="KW-1185">Reference proteome</keyword>
<dbReference type="EMBL" id="CH991564">
    <property type="protein sequence ID" value="EDQ86702.1"/>
    <property type="molecule type" value="Genomic_DNA"/>
</dbReference>
<keyword evidence="3 5" id="KW-0378">Hydrolase</keyword>
<proteinExistence type="inferred from homology"/>
<keyword evidence="2 5" id="KW-0547">Nucleotide-binding</keyword>
<dbReference type="Proteomes" id="UP000001357">
    <property type="component" value="Unassembled WGS sequence"/>
</dbReference>
<dbReference type="GO" id="GO:0005525">
    <property type="term" value="F:GTP binding"/>
    <property type="evidence" value="ECO:0007669"/>
    <property type="project" value="UniProtKB-KW"/>
</dbReference>
<dbReference type="GO" id="GO:0003924">
    <property type="term" value="F:GTPase activity"/>
    <property type="evidence" value="ECO:0000318"/>
    <property type="project" value="GO_Central"/>
</dbReference>